<evidence type="ECO:0000256" key="4">
    <source>
        <dbReference type="PROSITE-ProRule" id="PRU00175"/>
    </source>
</evidence>
<dbReference type="InterPro" id="IPR013083">
    <property type="entry name" value="Znf_RING/FYVE/PHD"/>
</dbReference>
<keyword evidence="2 4" id="KW-0863">Zinc-finger</keyword>
<feature type="domain" description="RING-type" evidence="5">
    <location>
        <begin position="1"/>
        <end position="45"/>
    </location>
</feature>
<reference evidence="6 7" key="1">
    <citation type="journal article" date="2018" name="New Phytol.">
        <title>Phylogenomics of Endogonaceae and evolution of mycorrhizas within Mucoromycota.</title>
        <authorList>
            <person name="Chang Y."/>
            <person name="Desiro A."/>
            <person name="Na H."/>
            <person name="Sandor L."/>
            <person name="Lipzen A."/>
            <person name="Clum A."/>
            <person name="Barry K."/>
            <person name="Grigoriev I.V."/>
            <person name="Martin F.M."/>
            <person name="Stajich J.E."/>
            <person name="Smith M.E."/>
            <person name="Bonito G."/>
            <person name="Spatafora J.W."/>
        </authorList>
    </citation>
    <scope>NUCLEOTIDE SEQUENCE [LARGE SCALE GENOMIC DNA]</scope>
    <source>
        <strain evidence="6 7">GMNB39</strain>
    </source>
</reference>
<name>A0A432ZYE1_9FUNG</name>
<dbReference type="OrthoDB" id="5951558at2759"/>
<evidence type="ECO:0000259" key="5">
    <source>
        <dbReference type="PROSITE" id="PS50089"/>
    </source>
</evidence>
<keyword evidence="1" id="KW-0479">Metal-binding</keyword>
<accession>A0A432ZYE1</accession>
<dbReference type="InterPro" id="IPR027370">
    <property type="entry name" value="Znf-RING_euk"/>
</dbReference>
<dbReference type="InterPro" id="IPR001841">
    <property type="entry name" value="Znf_RING"/>
</dbReference>
<protein>
    <recommendedName>
        <fullName evidence="5">RING-type domain-containing protein</fullName>
    </recommendedName>
</protein>
<keyword evidence="3" id="KW-0862">Zinc</keyword>
<dbReference type="AlphaFoldDB" id="A0A432ZYE1"/>
<evidence type="ECO:0000256" key="3">
    <source>
        <dbReference type="ARBA" id="ARBA00022833"/>
    </source>
</evidence>
<dbReference type="SMART" id="SM00184">
    <property type="entry name" value="RING"/>
    <property type="match status" value="1"/>
</dbReference>
<dbReference type="EMBL" id="RBNI01029799">
    <property type="protein sequence ID" value="RUO95446.1"/>
    <property type="molecule type" value="Genomic_DNA"/>
</dbReference>
<dbReference type="Proteomes" id="UP000268093">
    <property type="component" value="Unassembled WGS sequence"/>
</dbReference>
<comment type="caution">
    <text evidence="6">The sequence shown here is derived from an EMBL/GenBank/DDBJ whole genome shotgun (WGS) entry which is preliminary data.</text>
</comment>
<dbReference type="GO" id="GO:0008270">
    <property type="term" value="F:zinc ion binding"/>
    <property type="evidence" value="ECO:0007669"/>
    <property type="project" value="UniProtKB-KW"/>
</dbReference>
<dbReference type="SUPFAM" id="SSF57850">
    <property type="entry name" value="RING/U-box"/>
    <property type="match status" value="1"/>
</dbReference>
<proteinExistence type="predicted"/>
<feature type="non-terminal residue" evidence="6">
    <location>
        <position position="1"/>
    </location>
</feature>
<dbReference type="Pfam" id="PF13445">
    <property type="entry name" value="zf-RING_UBOX"/>
    <property type="match status" value="1"/>
</dbReference>
<gene>
    <name evidence="6" type="ORF">BC936DRAFT_144001</name>
</gene>
<evidence type="ECO:0000256" key="2">
    <source>
        <dbReference type="ARBA" id="ARBA00022771"/>
    </source>
</evidence>
<dbReference type="Gene3D" id="3.30.40.10">
    <property type="entry name" value="Zinc/RING finger domain, C3HC4 (zinc finger)"/>
    <property type="match status" value="1"/>
</dbReference>
<dbReference type="PROSITE" id="PS50089">
    <property type="entry name" value="ZF_RING_2"/>
    <property type="match status" value="1"/>
</dbReference>
<keyword evidence="7" id="KW-1185">Reference proteome</keyword>
<sequence>CPICLEISEDPKAIIYCGHILCDTCFRDYSEKSRENEQIQCPYCRQSTLLSNVVSINLIYKYHQNAPKCIFPPVALD</sequence>
<evidence type="ECO:0000313" key="7">
    <source>
        <dbReference type="Proteomes" id="UP000268093"/>
    </source>
</evidence>
<evidence type="ECO:0000256" key="1">
    <source>
        <dbReference type="ARBA" id="ARBA00022723"/>
    </source>
</evidence>
<evidence type="ECO:0000313" key="6">
    <source>
        <dbReference type="EMBL" id="RUO95446.1"/>
    </source>
</evidence>
<organism evidence="6 7">
    <name type="scientific">Jimgerdemannia flammicorona</name>
    <dbReference type="NCBI Taxonomy" id="994334"/>
    <lineage>
        <taxon>Eukaryota</taxon>
        <taxon>Fungi</taxon>
        <taxon>Fungi incertae sedis</taxon>
        <taxon>Mucoromycota</taxon>
        <taxon>Mucoromycotina</taxon>
        <taxon>Endogonomycetes</taxon>
        <taxon>Endogonales</taxon>
        <taxon>Endogonaceae</taxon>
        <taxon>Jimgerdemannia</taxon>
    </lineage>
</organism>